<gene>
    <name evidence="1" type="ORF">OB951_07000</name>
</gene>
<dbReference type="EMBL" id="JAOPMH010000007">
    <property type="protein sequence ID" value="MDH7890336.1"/>
    <property type="molecule type" value="Genomic_DNA"/>
</dbReference>
<dbReference type="InterPro" id="IPR004386">
    <property type="entry name" value="Toxin_YafQ-like"/>
</dbReference>
<accession>A0AA43P841</accession>
<reference evidence="1" key="1">
    <citation type="submission" date="2022-09" db="EMBL/GenBank/DDBJ databases">
        <authorList>
            <person name="Orihara K."/>
        </authorList>
    </citation>
    <scope>NUCLEOTIDE SEQUENCE</scope>
    <source>
        <strain evidence="1">YIT 13062</strain>
    </source>
</reference>
<name>A0AA43P841_9BIFI</name>
<reference evidence="1" key="2">
    <citation type="journal article" date="2023" name="Gut Microbes">
        <title>Characterization of Bifidobacterium kashiwanohense that utilizes both milk- and plant-derived oligosaccharides.</title>
        <authorList>
            <person name="Orihara K."/>
            <person name="Yahagi K."/>
            <person name="Saito Y."/>
            <person name="Watanabe Y."/>
            <person name="Sasai T."/>
            <person name="Hara T."/>
            <person name="Tsukuda N."/>
            <person name="Oki K."/>
            <person name="Fujimoto J."/>
            <person name="Matsuki T."/>
        </authorList>
    </citation>
    <scope>NUCLEOTIDE SEQUENCE</scope>
    <source>
        <strain evidence="1">YIT 13062</strain>
    </source>
</reference>
<evidence type="ECO:0000313" key="1">
    <source>
        <dbReference type="EMBL" id="MDH7890336.1"/>
    </source>
</evidence>
<dbReference type="Gene3D" id="3.30.2310.20">
    <property type="entry name" value="RelE-like"/>
    <property type="match status" value="1"/>
</dbReference>
<evidence type="ECO:0000313" key="2">
    <source>
        <dbReference type="Proteomes" id="UP001161916"/>
    </source>
</evidence>
<dbReference type="SUPFAM" id="SSF143011">
    <property type="entry name" value="RelE-like"/>
    <property type="match status" value="1"/>
</dbReference>
<protein>
    <submittedName>
        <fullName evidence="1">Type II toxin-antitoxin system YafQ family toxin</fullName>
    </submittedName>
</protein>
<dbReference type="InterPro" id="IPR035093">
    <property type="entry name" value="RelE/ParE_toxin_dom_sf"/>
</dbReference>
<dbReference type="AlphaFoldDB" id="A0AA43P841"/>
<organism evidence="1 2">
    <name type="scientific">Bifidobacterium catenulatum subsp. kashiwanohense</name>
    <dbReference type="NCBI Taxonomy" id="630129"/>
    <lineage>
        <taxon>Bacteria</taxon>
        <taxon>Bacillati</taxon>
        <taxon>Actinomycetota</taxon>
        <taxon>Actinomycetes</taxon>
        <taxon>Bifidobacteriales</taxon>
        <taxon>Bifidobacteriaceae</taxon>
        <taxon>Bifidobacterium</taxon>
    </lineage>
</organism>
<sequence>MSLTIAFSSEAKRDLKRLYRRHPGYADELLDMLHDEVRVQGRVPDAYDPHILDNPRAAYSGALEFHFMDDVLVICYPPTPREFLRILHICTHAELKAGRCSDEWPRG</sequence>
<comment type="caution">
    <text evidence="1">The sequence shown here is derived from an EMBL/GenBank/DDBJ whole genome shotgun (WGS) entry which is preliminary data.</text>
</comment>
<dbReference type="Pfam" id="PF15738">
    <property type="entry name" value="YafQ_toxin"/>
    <property type="match status" value="1"/>
</dbReference>
<dbReference type="Proteomes" id="UP001161916">
    <property type="component" value="Unassembled WGS sequence"/>
</dbReference>
<proteinExistence type="predicted"/>
<dbReference type="RefSeq" id="WP_134862900.1">
    <property type="nucleotide sequence ID" value="NZ_JAOPMF010000006.1"/>
</dbReference>